<evidence type="ECO:0000259" key="7">
    <source>
        <dbReference type="PROSITE" id="PS50928"/>
    </source>
</evidence>
<evidence type="ECO:0000256" key="1">
    <source>
        <dbReference type="ARBA" id="ARBA00004141"/>
    </source>
</evidence>
<reference evidence="9" key="1">
    <citation type="journal article" date="2019" name="Int. J. Syst. Evol. Microbiol.">
        <title>The Global Catalogue of Microorganisms (GCM) 10K type strain sequencing project: providing services to taxonomists for standard genome sequencing and annotation.</title>
        <authorList>
            <consortium name="The Broad Institute Genomics Platform"/>
            <consortium name="The Broad Institute Genome Sequencing Center for Infectious Disease"/>
            <person name="Wu L."/>
            <person name="Ma J."/>
        </authorList>
    </citation>
    <scope>NUCLEOTIDE SEQUENCE [LARGE SCALE GENOMIC DNA]</scope>
    <source>
        <strain evidence="9">JCM 17130</strain>
    </source>
</reference>
<dbReference type="EMBL" id="JBHUEE010000003">
    <property type="protein sequence ID" value="MFD1717616.1"/>
    <property type="molecule type" value="Genomic_DNA"/>
</dbReference>
<comment type="subcellular location">
    <subcellularLocation>
        <location evidence="6">Cell membrane</location>
        <topology evidence="6">Multi-pass membrane protein</topology>
    </subcellularLocation>
    <subcellularLocation>
        <location evidence="1">Membrane</location>
        <topology evidence="1">Multi-pass membrane protein</topology>
    </subcellularLocation>
</comment>
<comment type="similarity">
    <text evidence="6">Belongs to the binding-protein-dependent transport system permease family.</text>
</comment>
<dbReference type="RefSeq" id="WP_388004261.1">
    <property type="nucleotide sequence ID" value="NZ_JBHUEE010000003.1"/>
</dbReference>
<name>A0ABW4L2D5_9MICO</name>
<feature type="transmembrane region" description="Helical" evidence="6">
    <location>
        <begin position="49"/>
        <end position="74"/>
    </location>
</feature>
<proteinExistence type="inferred from homology"/>
<dbReference type="InterPro" id="IPR051204">
    <property type="entry name" value="ABC_transp_perm/SBD"/>
</dbReference>
<dbReference type="Gene3D" id="1.10.3720.10">
    <property type="entry name" value="MetI-like"/>
    <property type="match status" value="1"/>
</dbReference>
<evidence type="ECO:0000256" key="4">
    <source>
        <dbReference type="ARBA" id="ARBA00022989"/>
    </source>
</evidence>
<dbReference type="PANTHER" id="PTHR30177">
    <property type="entry name" value="GLYCINE BETAINE/L-PROLINE TRANSPORT SYSTEM PERMEASE PROTEIN PROW"/>
    <property type="match status" value="1"/>
</dbReference>
<feature type="transmembrane region" description="Helical" evidence="6">
    <location>
        <begin position="80"/>
        <end position="97"/>
    </location>
</feature>
<feature type="transmembrane region" description="Helical" evidence="6">
    <location>
        <begin position="181"/>
        <end position="205"/>
    </location>
</feature>
<evidence type="ECO:0000256" key="3">
    <source>
        <dbReference type="ARBA" id="ARBA00022692"/>
    </source>
</evidence>
<comment type="caution">
    <text evidence="8">The sequence shown here is derived from an EMBL/GenBank/DDBJ whole genome shotgun (WGS) entry which is preliminary data.</text>
</comment>
<organism evidence="8 9">
    <name type="scientific">Georgenia deserti</name>
    <dbReference type="NCBI Taxonomy" id="2093781"/>
    <lineage>
        <taxon>Bacteria</taxon>
        <taxon>Bacillati</taxon>
        <taxon>Actinomycetota</taxon>
        <taxon>Actinomycetes</taxon>
        <taxon>Micrococcales</taxon>
        <taxon>Bogoriellaceae</taxon>
        <taxon>Georgenia</taxon>
    </lineage>
</organism>
<evidence type="ECO:0000313" key="8">
    <source>
        <dbReference type="EMBL" id="MFD1717616.1"/>
    </source>
</evidence>
<feature type="transmembrane region" description="Helical" evidence="6">
    <location>
        <begin position="20"/>
        <end position="42"/>
    </location>
</feature>
<protein>
    <submittedName>
        <fullName evidence="8">ABC transporter permease</fullName>
    </submittedName>
</protein>
<dbReference type="CDD" id="cd06261">
    <property type="entry name" value="TM_PBP2"/>
    <property type="match status" value="1"/>
</dbReference>
<evidence type="ECO:0000313" key="9">
    <source>
        <dbReference type="Proteomes" id="UP001597277"/>
    </source>
</evidence>
<keyword evidence="9" id="KW-1185">Reference proteome</keyword>
<keyword evidence="3 6" id="KW-0812">Transmembrane</keyword>
<dbReference type="PROSITE" id="PS50928">
    <property type="entry name" value="ABC_TM1"/>
    <property type="match status" value="1"/>
</dbReference>
<dbReference type="Pfam" id="PF00528">
    <property type="entry name" value="BPD_transp_1"/>
    <property type="match status" value="1"/>
</dbReference>
<gene>
    <name evidence="8" type="ORF">ACFSE6_07215</name>
</gene>
<dbReference type="InterPro" id="IPR035906">
    <property type="entry name" value="MetI-like_sf"/>
</dbReference>
<evidence type="ECO:0000256" key="6">
    <source>
        <dbReference type="RuleBase" id="RU363032"/>
    </source>
</evidence>
<sequence length="216" mass="22632">MTEFVTFVIERWEDLLEAALGHVAIVALSVLCAAVLGVLLAVVTYRSRLGASLAVSSTSIILMIPSFALLGLLIPPFGLGFTPVVVALTLYALLPIVRNTTVALRTNEPAVLEAAAGVGMGRRSSLLRVELPLAWPVILAGIRTSTQLTLGIATVAAYVNGPGFGQLVFRGMSTFGGPNSLNLALSGTLGVLVLALLLDLCFGLVRRVTIPEVRRG</sequence>
<feature type="transmembrane region" description="Helical" evidence="6">
    <location>
        <begin position="133"/>
        <end position="161"/>
    </location>
</feature>
<evidence type="ECO:0000256" key="2">
    <source>
        <dbReference type="ARBA" id="ARBA00022448"/>
    </source>
</evidence>
<dbReference type="Proteomes" id="UP001597277">
    <property type="component" value="Unassembled WGS sequence"/>
</dbReference>
<evidence type="ECO:0000256" key="5">
    <source>
        <dbReference type="ARBA" id="ARBA00023136"/>
    </source>
</evidence>
<keyword evidence="2 6" id="KW-0813">Transport</keyword>
<keyword evidence="5 6" id="KW-0472">Membrane</keyword>
<accession>A0ABW4L2D5</accession>
<dbReference type="SUPFAM" id="SSF161098">
    <property type="entry name" value="MetI-like"/>
    <property type="match status" value="1"/>
</dbReference>
<dbReference type="InterPro" id="IPR000515">
    <property type="entry name" value="MetI-like"/>
</dbReference>
<feature type="domain" description="ABC transmembrane type-1" evidence="7">
    <location>
        <begin position="19"/>
        <end position="202"/>
    </location>
</feature>
<keyword evidence="4 6" id="KW-1133">Transmembrane helix</keyword>
<dbReference type="PANTHER" id="PTHR30177:SF4">
    <property type="entry name" value="OSMOPROTECTANT IMPORT PERMEASE PROTEIN OSMW"/>
    <property type="match status" value="1"/>
</dbReference>